<evidence type="ECO:0008006" key="11">
    <source>
        <dbReference type="Google" id="ProtNLM"/>
    </source>
</evidence>
<evidence type="ECO:0000256" key="2">
    <source>
        <dbReference type="ARBA" id="ARBA00022475"/>
    </source>
</evidence>
<keyword evidence="3" id="KW-0328">Glycosyltransferase</keyword>
<proteinExistence type="predicted"/>
<reference evidence="9 10" key="1">
    <citation type="journal article" date="2015" name="Nature">
        <title>rRNA introns, odd ribosomes, and small enigmatic genomes across a large radiation of phyla.</title>
        <authorList>
            <person name="Brown C.T."/>
            <person name="Hug L.A."/>
            <person name="Thomas B.C."/>
            <person name="Sharon I."/>
            <person name="Castelle C.J."/>
            <person name="Singh A."/>
            <person name="Wilkins M.J."/>
            <person name="Williams K.H."/>
            <person name="Banfield J.F."/>
        </authorList>
    </citation>
    <scope>NUCLEOTIDE SEQUENCE [LARGE SCALE GENOMIC DNA]</scope>
</reference>
<dbReference type="AlphaFoldDB" id="A0A0G0CAW1"/>
<evidence type="ECO:0000256" key="1">
    <source>
        <dbReference type="ARBA" id="ARBA00004651"/>
    </source>
</evidence>
<dbReference type="InterPro" id="IPR050297">
    <property type="entry name" value="LipidA_mod_glycosyltrf_83"/>
</dbReference>
<feature type="transmembrane region" description="Helical" evidence="8">
    <location>
        <begin position="5"/>
        <end position="25"/>
    </location>
</feature>
<organism evidence="9 10">
    <name type="scientific">Candidatus Woesebacteria bacterium GW2011_GWA2_33_28</name>
    <dbReference type="NCBI Taxonomy" id="1618561"/>
    <lineage>
        <taxon>Bacteria</taxon>
        <taxon>Candidatus Woeseibacteriota</taxon>
    </lineage>
</organism>
<gene>
    <name evidence="9" type="ORF">UR38_C0001G0136</name>
</gene>
<comment type="subcellular location">
    <subcellularLocation>
        <location evidence="1">Cell membrane</location>
        <topology evidence="1">Multi-pass membrane protein</topology>
    </subcellularLocation>
</comment>
<feature type="transmembrane region" description="Helical" evidence="8">
    <location>
        <begin position="104"/>
        <end position="121"/>
    </location>
</feature>
<protein>
    <recommendedName>
        <fullName evidence="11">Glycosyltransferase RgtA/B/C/D-like domain-containing protein</fullName>
    </recommendedName>
</protein>
<evidence type="ECO:0000256" key="7">
    <source>
        <dbReference type="ARBA" id="ARBA00023136"/>
    </source>
</evidence>
<keyword evidence="2" id="KW-1003">Cell membrane</keyword>
<dbReference type="PANTHER" id="PTHR33908">
    <property type="entry name" value="MANNOSYLTRANSFERASE YKCB-RELATED"/>
    <property type="match status" value="1"/>
</dbReference>
<evidence type="ECO:0000313" key="10">
    <source>
        <dbReference type="Proteomes" id="UP000033995"/>
    </source>
</evidence>
<name>A0A0G0CAW1_9BACT</name>
<sequence>MKKYIWLIVIIFIAILLRLLLITSIQGTSGGDAFEFLLIAKRIISFENPFLDVKRLPFFPITLIPSYFLNIDGIMWGRIVNTIFAGLSLYYMYLIGDKFKISKFLNYLSLILFTFSSVYLFYSLRPLSSSLFTLLFLSSIYYTLESKKTSILFAFTSLGLLSMTRHEGFLISLIIFLYYFWSTKRKDLIVKFSKPCLIYLILVLPFFLNNYIYHKNFLYLGYLDDGGGLYIPKNYENLASNLKIMSFAIYSTWGNIRIFKTNINLLNILFSSTVIFIALGLIDYLKKINKQKMLALILLISQLIIALWFQPSGRYIQHLTPFLSTLLLLGISKFSKVILPILITGALVTTSLYTVKLKIDEFNFDTKGQKEFTDSIKYLKVRSGIVAIEPDRDYTQSYIAKYYLGDSRIKFIGGDFLGRGLIDSNPRSQINWLQSENVKYIVDSPKFDDFTFLGDNRYQGQFIIKTNYVYEVIKK</sequence>
<evidence type="ECO:0000256" key="3">
    <source>
        <dbReference type="ARBA" id="ARBA00022676"/>
    </source>
</evidence>
<feature type="transmembrane region" description="Helical" evidence="8">
    <location>
        <begin position="73"/>
        <end position="92"/>
    </location>
</feature>
<dbReference type="GO" id="GO:0005886">
    <property type="term" value="C:plasma membrane"/>
    <property type="evidence" value="ECO:0007669"/>
    <property type="project" value="UniProtKB-SubCell"/>
</dbReference>
<keyword evidence="5 8" id="KW-0812">Transmembrane</keyword>
<evidence type="ECO:0000256" key="8">
    <source>
        <dbReference type="SAM" id="Phobius"/>
    </source>
</evidence>
<feature type="transmembrane region" description="Helical" evidence="8">
    <location>
        <begin position="192"/>
        <end position="213"/>
    </location>
</feature>
<keyword evidence="4" id="KW-0808">Transferase</keyword>
<feature type="transmembrane region" description="Helical" evidence="8">
    <location>
        <begin position="151"/>
        <end position="180"/>
    </location>
</feature>
<keyword evidence="6 8" id="KW-1133">Transmembrane helix</keyword>
<evidence type="ECO:0000256" key="5">
    <source>
        <dbReference type="ARBA" id="ARBA00022692"/>
    </source>
</evidence>
<dbReference type="GO" id="GO:0016763">
    <property type="term" value="F:pentosyltransferase activity"/>
    <property type="evidence" value="ECO:0007669"/>
    <property type="project" value="TreeGrafter"/>
</dbReference>
<dbReference type="EMBL" id="LBOZ01000001">
    <property type="protein sequence ID" value="KKP48340.1"/>
    <property type="molecule type" value="Genomic_DNA"/>
</dbReference>
<evidence type="ECO:0000256" key="6">
    <source>
        <dbReference type="ARBA" id="ARBA00022989"/>
    </source>
</evidence>
<dbReference type="PANTHER" id="PTHR33908:SF11">
    <property type="entry name" value="MEMBRANE PROTEIN"/>
    <property type="match status" value="1"/>
</dbReference>
<evidence type="ECO:0000313" key="9">
    <source>
        <dbReference type="EMBL" id="KKP48340.1"/>
    </source>
</evidence>
<accession>A0A0G0CAW1</accession>
<feature type="transmembrane region" description="Helical" evidence="8">
    <location>
        <begin position="292"/>
        <end position="309"/>
    </location>
</feature>
<evidence type="ECO:0000256" key="4">
    <source>
        <dbReference type="ARBA" id="ARBA00022679"/>
    </source>
</evidence>
<dbReference type="Proteomes" id="UP000033995">
    <property type="component" value="Unassembled WGS sequence"/>
</dbReference>
<feature type="transmembrane region" description="Helical" evidence="8">
    <location>
        <begin position="265"/>
        <end position="285"/>
    </location>
</feature>
<dbReference type="GO" id="GO:0009103">
    <property type="term" value="P:lipopolysaccharide biosynthetic process"/>
    <property type="evidence" value="ECO:0007669"/>
    <property type="project" value="UniProtKB-ARBA"/>
</dbReference>
<comment type="caution">
    <text evidence="9">The sequence shown here is derived from an EMBL/GenBank/DDBJ whole genome shotgun (WGS) entry which is preliminary data.</text>
</comment>
<keyword evidence="7 8" id="KW-0472">Membrane</keyword>